<dbReference type="AlphaFoldDB" id="A0A561PLX4"/>
<reference evidence="1 2" key="1">
    <citation type="submission" date="2019-06" db="EMBL/GenBank/DDBJ databases">
        <title>Sorghum-associated microbial communities from plants grown in Nebraska, USA.</title>
        <authorList>
            <person name="Schachtman D."/>
        </authorList>
    </citation>
    <scope>NUCLEOTIDE SEQUENCE [LARGE SCALE GENOMIC DNA]</scope>
    <source>
        <strain evidence="1 2">1209</strain>
    </source>
</reference>
<sequence length="125" mass="13825">MKKQANKRGLAALLLVATLILVLLISGIPSVSRANKKNCLPTSGVVQEIKNGSPGIVIHLKNDPKIYYISKKATGHLSSDQLDQRLRGKNIQLFTAKDWSPLDPFSSMKQIHRLQTADTVIFSEF</sequence>
<keyword evidence="2" id="KW-1185">Reference proteome</keyword>
<protein>
    <submittedName>
        <fullName evidence="1">Uncharacterized protein</fullName>
    </submittedName>
</protein>
<proteinExistence type="predicted"/>
<dbReference type="RefSeq" id="WP_186452546.1">
    <property type="nucleotide sequence ID" value="NZ_VIWO01000006.1"/>
</dbReference>
<evidence type="ECO:0000313" key="2">
    <source>
        <dbReference type="Proteomes" id="UP000320811"/>
    </source>
</evidence>
<organism evidence="1 2">
    <name type="scientific">Chitinophaga polysaccharea</name>
    <dbReference type="NCBI Taxonomy" id="1293035"/>
    <lineage>
        <taxon>Bacteria</taxon>
        <taxon>Pseudomonadati</taxon>
        <taxon>Bacteroidota</taxon>
        <taxon>Chitinophagia</taxon>
        <taxon>Chitinophagales</taxon>
        <taxon>Chitinophagaceae</taxon>
        <taxon>Chitinophaga</taxon>
    </lineage>
</organism>
<gene>
    <name evidence="1" type="ORF">FHW36_106340</name>
</gene>
<comment type="caution">
    <text evidence="1">The sequence shown here is derived from an EMBL/GenBank/DDBJ whole genome shotgun (WGS) entry which is preliminary data.</text>
</comment>
<dbReference type="Proteomes" id="UP000320811">
    <property type="component" value="Unassembled WGS sequence"/>
</dbReference>
<accession>A0A561PLX4</accession>
<name>A0A561PLX4_9BACT</name>
<dbReference type="EMBL" id="VIWO01000006">
    <property type="protein sequence ID" value="TWF39113.1"/>
    <property type="molecule type" value="Genomic_DNA"/>
</dbReference>
<evidence type="ECO:0000313" key="1">
    <source>
        <dbReference type="EMBL" id="TWF39113.1"/>
    </source>
</evidence>